<evidence type="ECO:0008006" key="3">
    <source>
        <dbReference type="Google" id="ProtNLM"/>
    </source>
</evidence>
<comment type="caution">
    <text evidence="1">The sequence shown here is derived from an EMBL/GenBank/DDBJ whole genome shotgun (WGS) entry which is preliminary data.</text>
</comment>
<dbReference type="Proteomes" id="UP001303046">
    <property type="component" value="Unassembled WGS sequence"/>
</dbReference>
<dbReference type="EMBL" id="JAVFWL010000001">
    <property type="protein sequence ID" value="KAK6730955.1"/>
    <property type="molecule type" value="Genomic_DNA"/>
</dbReference>
<organism evidence="1 2">
    <name type="scientific">Necator americanus</name>
    <name type="common">Human hookworm</name>
    <dbReference type="NCBI Taxonomy" id="51031"/>
    <lineage>
        <taxon>Eukaryota</taxon>
        <taxon>Metazoa</taxon>
        <taxon>Ecdysozoa</taxon>
        <taxon>Nematoda</taxon>
        <taxon>Chromadorea</taxon>
        <taxon>Rhabditida</taxon>
        <taxon>Rhabditina</taxon>
        <taxon>Rhabditomorpha</taxon>
        <taxon>Strongyloidea</taxon>
        <taxon>Ancylostomatidae</taxon>
        <taxon>Bunostominae</taxon>
        <taxon>Necator</taxon>
    </lineage>
</organism>
<accession>A0ABR1BZR0</accession>
<reference evidence="1 2" key="1">
    <citation type="submission" date="2023-08" db="EMBL/GenBank/DDBJ databases">
        <title>A Necator americanus chromosomal reference genome.</title>
        <authorList>
            <person name="Ilik V."/>
            <person name="Petrzelkova K.J."/>
            <person name="Pardy F."/>
            <person name="Fuh T."/>
            <person name="Niatou-Singa F.S."/>
            <person name="Gouil Q."/>
            <person name="Baker L."/>
            <person name="Ritchie M.E."/>
            <person name="Jex A.R."/>
            <person name="Gazzola D."/>
            <person name="Li H."/>
            <person name="Toshio Fujiwara R."/>
            <person name="Zhan B."/>
            <person name="Aroian R.V."/>
            <person name="Pafco B."/>
            <person name="Schwarz E.M."/>
        </authorList>
    </citation>
    <scope>NUCLEOTIDE SEQUENCE [LARGE SCALE GENOMIC DNA]</scope>
    <source>
        <strain evidence="1 2">Aroian</strain>
        <tissue evidence="1">Whole animal</tissue>
    </source>
</reference>
<keyword evidence="2" id="KW-1185">Reference proteome</keyword>
<sequence length="105" mass="11906">MFDSSVLRDGHLLRKIPWFPQEFDLSPGHHVKIQGTFKDIQFFFSLDSLGRFWSLLLQSSAFCSSFLQFLAAGAMIGDDIIVSKRPGVVVVVGERRLLQSDCRDE</sequence>
<evidence type="ECO:0000313" key="1">
    <source>
        <dbReference type="EMBL" id="KAK6730955.1"/>
    </source>
</evidence>
<gene>
    <name evidence="1" type="primary">Necator_chrI.g3559</name>
    <name evidence="1" type="ORF">RB195_007430</name>
</gene>
<protein>
    <recommendedName>
        <fullName evidence="3">Galectin</fullName>
    </recommendedName>
</protein>
<proteinExistence type="predicted"/>
<name>A0ABR1BZR0_NECAM</name>
<evidence type="ECO:0000313" key="2">
    <source>
        <dbReference type="Proteomes" id="UP001303046"/>
    </source>
</evidence>